<dbReference type="Gene3D" id="3.40.630.30">
    <property type="match status" value="1"/>
</dbReference>
<dbReference type="InterPro" id="IPR000182">
    <property type="entry name" value="GNAT_dom"/>
</dbReference>
<keyword evidence="2" id="KW-0689">Ribosomal protein</keyword>
<dbReference type="EMBL" id="CP015249">
    <property type="protein sequence ID" value="ANB18185.1"/>
    <property type="molecule type" value="Genomic_DNA"/>
</dbReference>
<dbReference type="GO" id="GO:0005840">
    <property type="term" value="C:ribosome"/>
    <property type="evidence" value="ECO:0007669"/>
    <property type="project" value="UniProtKB-KW"/>
</dbReference>
<gene>
    <name evidence="2" type="ORF">I596_2172</name>
</gene>
<dbReference type="KEGG" id="dko:I596_2172"/>
<keyword evidence="3" id="KW-1185">Reference proteome</keyword>
<dbReference type="PANTHER" id="PTHR43610">
    <property type="entry name" value="BLL6696 PROTEIN"/>
    <property type="match status" value="1"/>
</dbReference>
<dbReference type="Pfam" id="PF13302">
    <property type="entry name" value="Acetyltransf_3"/>
    <property type="match status" value="1"/>
</dbReference>
<accession>A0A160DUN0</accession>
<dbReference type="STRING" id="1300342.I596_2172"/>
<name>A0A160DUN0_9GAMM</name>
<dbReference type="SUPFAM" id="SSF55729">
    <property type="entry name" value="Acyl-CoA N-acyltransferases (Nat)"/>
    <property type="match status" value="1"/>
</dbReference>
<proteinExistence type="predicted"/>
<dbReference type="PANTHER" id="PTHR43610:SF1">
    <property type="entry name" value="N-ACETYLTRANSFERASE DOMAIN-CONTAINING PROTEIN"/>
    <property type="match status" value="1"/>
</dbReference>
<keyword evidence="2" id="KW-0808">Transferase</keyword>
<keyword evidence="2" id="KW-0687">Ribonucleoprotein</keyword>
<dbReference type="InterPro" id="IPR016181">
    <property type="entry name" value="Acyl_CoA_acyltransferase"/>
</dbReference>
<feature type="domain" description="N-acetyltransferase" evidence="1">
    <location>
        <begin position="15"/>
        <end position="154"/>
    </location>
</feature>
<dbReference type="GO" id="GO:0016747">
    <property type="term" value="F:acyltransferase activity, transferring groups other than amino-acyl groups"/>
    <property type="evidence" value="ECO:0007669"/>
    <property type="project" value="InterPro"/>
</dbReference>
<dbReference type="AlphaFoldDB" id="A0A160DUN0"/>
<evidence type="ECO:0000259" key="1">
    <source>
        <dbReference type="Pfam" id="PF13302"/>
    </source>
</evidence>
<evidence type="ECO:0000313" key="3">
    <source>
        <dbReference type="Proteomes" id="UP000076830"/>
    </source>
</evidence>
<dbReference type="OrthoDB" id="5295305at2"/>
<dbReference type="Proteomes" id="UP000076830">
    <property type="component" value="Chromosome"/>
</dbReference>
<protein>
    <submittedName>
        <fullName evidence="2">Acetyltransferase, ribosomal protein N-acetylase</fullName>
    </submittedName>
</protein>
<dbReference type="RefSeq" id="WP_067647262.1">
    <property type="nucleotide sequence ID" value="NZ_CP015249.1"/>
</dbReference>
<reference evidence="2 3" key="1">
    <citation type="submission" date="2016-04" db="EMBL/GenBank/DDBJ databases">
        <title>Complete genome sequence of Dokdonella koreensis DS-123T.</title>
        <authorList>
            <person name="Kim J.F."/>
            <person name="Lee H."/>
            <person name="Kwak M.-J."/>
        </authorList>
    </citation>
    <scope>NUCLEOTIDE SEQUENCE [LARGE SCALE GENOMIC DNA]</scope>
    <source>
        <strain evidence="2 3">DS-123</strain>
    </source>
</reference>
<organism evidence="2 3">
    <name type="scientific">Dokdonella koreensis DS-123</name>
    <dbReference type="NCBI Taxonomy" id="1300342"/>
    <lineage>
        <taxon>Bacteria</taxon>
        <taxon>Pseudomonadati</taxon>
        <taxon>Pseudomonadota</taxon>
        <taxon>Gammaproteobacteria</taxon>
        <taxon>Lysobacterales</taxon>
        <taxon>Rhodanobacteraceae</taxon>
        <taxon>Dokdonella</taxon>
    </lineage>
</organism>
<dbReference type="PATRIC" id="fig|1300342.3.peg.2117"/>
<sequence>MNRFLSPVVLEGRHVRLEPLEAGHVEGLAAAAADGELHRLWYTSVPAPGAVAAYVEDFRERQAQGEALPFAVRLRADGAIVGHTAICNADGRHRRLEIGYTWYAGRAQRSAVNTETKLLLLRHAFATLGCVRVEFRTHWFNHRSREAIAKLGARQEGVLRSHQTLADGSLRDTVVFSIIEPEWPAVRRHLEFRLESHA</sequence>
<evidence type="ECO:0000313" key="2">
    <source>
        <dbReference type="EMBL" id="ANB18185.1"/>
    </source>
</evidence>